<name>A0A8K0MDS6_9ROSA</name>
<keyword evidence="2" id="KW-1185">Reference proteome</keyword>
<organism evidence="1 2">
    <name type="scientific">Rhamnella rubrinervis</name>
    <dbReference type="NCBI Taxonomy" id="2594499"/>
    <lineage>
        <taxon>Eukaryota</taxon>
        <taxon>Viridiplantae</taxon>
        <taxon>Streptophyta</taxon>
        <taxon>Embryophyta</taxon>
        <taxon>Tracheophyta</taxon>
        <taxon>Spermatophyta</taxon>
        <taxon>Magnoliopsida</taxon>
        <taxon>eudicotyledons</taxon>
        <taxon>Gunneridae</taxon>
        <taxon>Pentapetalae</taxon>
        <taxon>rosids</taxon>
        <taxon>fabids</taxon>
        <taxon>Rosales</taxon>
        <taxon>Rhamnaceae</taxon>
        <taxon>rhamnoid group</taxon>
        <taxon>Rhamneae</taxon>
        <taxon>Rhamnella</taxon>
    </lineage>
</organism>
<accession>A0A8K0MDS6</accession>
<evidence type="ECO:0000313" key="2">
    <source>
        <dbReference type="Proteomes" id="UP000796880"/>
    </source>
</evidence>
<comment type="caution">
    <text evidence="1">The sequence shown here is derived from an EMBL/GenBank/DDBJ whole genome shotgun (WGS) entry which is preliminary data.</text>
</comment>
<dbReference type="Proteomes" id="UP000796880">
    <property type="component" value="Unassembled WGS sequence"/>
</dbReference>
<sequence>MIQSLAKFEVVGVMALTLHEMPLLDTIHYNRGWRPIDIASIVEDKIDVHLAIDKVHSTTDKIGVPTRGGKKRDVVKRRRYHSSPTMYAFATSSHQSSPITSLVDEAMLDAYCSHSTPASYCH</sequence>
<protein>
    <submittedName>
        <fullName evidence="1">Uncharacterized protein</fullName>
    </submittedName>
</protein>
<dbReference type="EMBL" id="VOIH02000007">
    <property type="protein sequence ID" value="KAF3442912.1"/>
    <property type="molecule type" value="Genomic_DNA"/>
</dbReference>
<proteinExistence type="predicted"/>
<gene>
    <name evidence="1" type="ORF">FNV43_RR16830</name>
</gene>
<dbReference type="AlphaFoldDB" id="A0A8K0MDS6"/>
<evidence type="ECO:0000313" key="1">
    <source>
        <dbReference type="EMBL" id="KAF3442912.1"/>
    </source>
</evidence>
<reference evidence="1" key="1">
    <citation type="submission" date="2020-03" db="EMBL/GenBank/DDBJ databases">
        <title>A high-quality chromosome-level genome assembly of a woody plant with both climbing and erect habits, Rhamnella rubrinervis.</title>
        <authorList>
            <person name="Lu Z."/>
            <person name="Yang Y."/>
            <person name="Zhu X."/>
            <person name="Sun Y."/>
        </authorList>
    </citation>
    <scope>NUCLEOTIDE SEQUENCE</scope>
    <source>
        <strain evidence="1">BYM</strain>
        <tissue evidence="1">Leaf</tissue>
    </source>
</reference>